<dbReference type="InterPro" id="IPR001878">
    <property type="entry name" value="Znf_CCHC"/>
</dbReference>
<protein>
    <recommendedName>
        <fullName evidence="2">CCHC-type domain-containing protein</fullName>
    </recommendedName>
</protein>
<dbReference type="InterPro" id="IPR040256">
    <property type="entry name" value="At4g02000-like"/>
</dbReference>
<dbReference type="Pfam" id="PF14111">
    <property type="entry name" value="DUF4283"/>
    <property type="match status" value="1"/>
</dbReference>
<organism evidence="3 4">
    <name type="scientific">Quercus lobata</name>
    <name type="common">Valley oak</name>
    <dbReference type="NCBI Taxonomy" id="97700"/>
    <lineage>
        <taxon>Eukaryota</taxon>
        <taxon>Viridiplantae</taxon>
        <taxon>Streptophyta</taxon>
        <taxon>Embryophyta</taxon>
        <taxon>Tracheophyta</taxon>
        <taxon>Spermatophyta</taxon>
        <taxon>Magnoliopsida</taxon>
        <taxon>eudicotyledons</taxon>
        <taxon>Gunneridae</taxon>
        <taxon>Pentapetalae</taxon>
        <taxon>rosids</taxon>
        <taxon>fabids</taxon>
        <taxon>Fagales</taxon>
        <taxon>Fagaceae</taxon>
        <taxon>Quercus</taxon>
    </lineage>
</organism>
<dbReference type="PROSITE" id="PS50158">
    <property type="entry name" value="ZF_CCHC"/>
    <property type="match status" value="1"/>
</dbReference>
<dbReference type="EnsemblPlants" id="QL05p033866:mrna">
    <property type="protein sequence ID" value="QL05p033866:mrna:CDS:1"/>
    <property type="gene ID" value="QL05p033866"/>
</dbReference>
<dbReference type="InterPro" id="IPR025836">
    <property type="entry name" value="Zn_knuckle_CX2CX4HX4C"/>
</dbReference>
<sequence>MSQQDELVEALNAETNKIRVSGKSLKLKASEKAVEELYNTGLVGKLLADRSINKNAVKAIILKAWRTSRGVQIVDLRENIFLFKFACEGDKRRIVELGPWNIEGFPLILKQWNQNMVVEDLDFSSLPVWIQVHNLSIEYMSKENAVEIGSLVGEVVDVDFTGDGEVCMCNFLRVKVEVKVDDLLRSGFYLDRSPHSDLWIQFKYERVAEFCYKCGRLGHLKARCLKVSHIDAQIPSKEPYGFGHWMKAGSSGRKTSRWVEFMAEESSAK</sequence>
<evidence type="ECO:0000313" key="4">
    <source>
        <dbReference type="Proteomes" id="UP000594261"/>
    </source>
</evidence>
<dbReference type="AlphaFoldDB" id="A0A7N2LQQ0"/>
<dbReference type="PANTHER" id="PTHR31286">
    <property type="entry name" value="GLYCINE-RICH CELL WALL STRUCTURAL PROTEIN 1.8-LIKE"/>
    <property type="match status" value="1"/>
</dbReference>
<dbReference type="EMBL" id="LRBV02000005">
    <property type="status" value="NOT_ANNOTATED_CDS"/>
    <property type="molecule type" value="Genomic_DNA"/>
</dbReference>
<keyword evidence="1" id="KW-0863">Zinc-finger</keyword>
<dbReference type="GO" id="GO:0003676">
    <property type="term" value="F:nucleic acid binding"/>
    <property type="evidence" value="ECO:0007669"/>
    <property type="project" value="InterPro"/>
</dbReference>
<evidence type="ECO:0000313" key="3">
    <source>
        <dbReference type="EnsemblPlants" id="QL05p033866:mrna:CDS:1"/>
    </source>
</evidence>
<dbReference type="InterPro" id="IPR025558">
    <property type="entry name" value="DUF4283"/>
</dbReference>
<dbReference type="Proteomes" id="UP000594261">
    <property type="component" value="Chromosome 5"/>
</dbReference>
<reference evidence="3" key="2">
    <citation type="submission" date="2021-01" db="UniProtKB">
        <authorList>
            <consortium name="EnsemblPlants"/>
        </authorList>
    </citation>
    <scope>IDENTIFICATION</scope>
</reference>
<dbReference type="Gramene" id="QL05p033866:mrna">
    <property type="protein sequence ID" value="QL05p033866:mrna:CDS:1"/>
    <property type="gene ID" value="QL05p033866"/>
</dbReference>
<evidence type="ECO:0000256" key="1">
    <source>
        <dbReference type="PROSITE-ProRule" id="PRU00047"/>
    </source>
</evidence>
<dbReference type="InParanoid" id="A0A7N2LQQ0"/>
<dbReference type="OMA" id="HNENKCE"/>
<dbReference type="PANTHER" id="PTHR31286:SF167">
    <property type="entry name" value="OS09G0268800 PROTEIN"/>
    <property type="match status" value="1"/>
</dbReference>
<keyword evidence="4" id="KW-1185">Reference proteome</keyword>
<keyword evidence="1" id="KW-0479">Metal-binding</keyword>
<name>A0A7N2LQQ0_QUELO</name>
<reference evidence="3 4" key="1">
    <citation type="journal article" date="2016" name="G3 (Bethesda)">
        <title>First Draft Assembly and Annotation of the Genome of a California Endemic Oak Quercus lobata Nee (Fagaceae).</title>
        <authorList>
            <person name="Sork V.L."/>
            <person name="Fitz-Gibbon S.T."/>
            <person name="Puiu D."/>
            <person name="Crepeau M."/>
            <person name="Gugger P.F."/>
            <person name="Sherman R."/>
            <person name="Stevens K."/>
            <person name="Langley C.H."/>
            <person name="Pellegrini M."/>
            <person name="Salzberg S.L."/>
        </authorList>
    </citation>
    <scope>NUCLEOTIDE SEQUENCE [LARGE SCALE GENOMIC DNA]</scope>
    <source>
        <strain evidence="3 4">cv. SW786</strain>
    </source>
</reference>
<feature type="domain" description="CCHC-type" evidence="2">
    <location>
        <begin position="211"/>
        <end position="224"/>
    </location>
</feature>
<dbReference type="Pfam" id="PF14392">
    <property type="entry name" value="zf-CCHC_4"/>
    <property type="match status" value="1"/>
</dbReference>
<accession>A0A7N2LQQ0</accession>
<evidence type="ECO:0000259" key="2">
    <source>
        <dbReference type="PROSITE" id="PS50158"/>
    </source>
</evidence>
<proteinExistence type="predicted"/>
<dbReference type="GO" id="GO:0008270">
    <property type="term" value="F:zinc ion binding"/>
    <property type="evidence" value="ECO:0007669"/>
    <property type="project" value="UniProtKB-KW"/>
</dbReference>
<keyword evidence="1" id="KW-0862">Zinc</keyword>